<dbReference type="EMBL" id="VORB01000006">
    <property type="protein sequence ID" value="TXC78557.1"/>
    <property type="molecule type" value="Genomic_DNA"/>
</dbReference>
<dbReference type="PROSITE" id="PS50893">
    <property type="entry name" value="ABC_TRANSPORTER_2"/>
    <property type="match status" value="1"/>
</dbReference>
<keyword evidence="2 4" id="KW-0067">ATP-binding</keyword>
<dbReference type="PANTHER" id="PTHR24220">
    <property type="entry name" value="IMPORT ATP-BINDING PROTEIN"/>
    <property type="match status" value="1"/>
</dbReference>
<comment type="caution">
    <text evidence="4">The sequence shown here is derived from an EMBL/GenBank/DDBJ whole genome shotgun (WGS) entry which is preliminary data.</text>
</comment>
<dbReference type="AlphaFoldDB" id="A0A5C6UZ67"/>
<reference evidence="4 5" key="1">
    <citation type="submission" date="2019-08" db="EMBL/GenBank/DDBJ databases">
        <title>Genome of Luteibaculum oceani JCM 18817.</title>
        <authorList>
            <person name="Bowman J.P."/>
        </authorList>
    </citation>
    <scope>NUCLEOTIDE SEQUENCE [LARGE SCALE GENOMIC DNA]</scope>
    <source>
        <strain evidence="4 5">JCM 18817</strain>
    </source>
</reference>
<dbReference type="InterPro" id="IPR003593">
    <property type="entry name" value="AAA+_ATPase"/>
</dbReference>
<dbReference type="RefSeq" id="WP_147014584.1">
    <property type="nucleotide sequence ID" value="NZ_VORB01000006.1"/>
</dbReference>
<dbReference type="GO" id="GO:0005524">
    <property type="term" value="F:ATP binding"/>
    <property type="evidence" value="ECO:0007669"/>
    <property type="project" value="UniProtKB-KW"/>
</dbReference>
<gene>
    <name evidence="4" type="ORF">FRX97_07510</name>
</gene>
<feature type="domain" description="ABC transporter" evidence="3">
    <location>
        <begin position="2"/>
        <end position="204"/>
    </location>
</feature>
<evidence type="ECO:0000313" key="4">
    <source>
        <dbReference type="EMBL" id="TXC78557.1"/>
    </source>
</evidence>
<dbReference type="Proteomes" id="UP000321168">
    <property type="component" value="Unassembled WGS sequence"/>
</dbReference>
<dbReference type="OrthoDB" id="1414429at2"/>
<evidence type="ECO:0000256" key="1">
    <source>
        <dbReference type="ARBA" id="ARBA00022741"/>
    </source>
</evidence>
<sequence>MLEIRGLKYSYAKERVIQYPEFMVSNGEILRVNGPSGSGKSTLLQLLAGLITGYSGDIFFAGRAYSDYKKPLFKSGKLGYVAQTPLLLKNMPINFSFGLDNWKLKTSEDREWIAEMITIFKMEKELNKYPDELSLGQAMRAQIISVFANAHRLLLLDEPTASLDDDNVEGFMQLLKLYQSKFNPVVVMVSHDNRVRGYSNSIEL</sequence>
<keyword evidence="1" id="KW-0547">Nucleotide-binding</keyword>
<name>A0A5C6UZ67_9FLAO</name>
<dbReference type="InterPro" id="IPR015854">
    <property type="entry name" value="ABC_transpr_LolD-like"/>
</dbReference>
<dbReference type="InterPro" id="IPR027417">
    <property type="entry name" value="P-loop_NTPase"/>
</dbReference>
<protein>
    <submittedName>
        <fullName evidence="4">ATP-binding cassette domain-containing protein</fullName>
    </submittedName>
</protein>
<dbReference type="GO" id="GO:0022857">
    <property type="term" value="F:transmembrane transporter activity"/>
    <property type="evidence" value="ECO:0007669"/>
    <property type="project" value="TreeGrafter"/>
</dbReference>
<evidence type="ECO:0000259" key="3">
    <source>
        <dbReference type="PROSITE" id="PS50893"/>
    </source>
</evidence>
<dbReference type="Gene3D" id="3.40.50.300">
    <property type="entry name" value="P-loop containing nucleotide triphosphate hydrolases"/>
    <property type="match status" value="1"/>
</dbReference>
<evidence type="ECO:0000313" key="5">
    <source>
        <dbReference type="Proteomes" id="UP000321168"/>
    </source>
</evidence>
<dbReference type="PROSITE" id="PS00211">
    <property type="entry name" value="ABC_TRANSPORTER_1"/>
    <property type="match status" value="1"/>
</dbReference>
<dbReference type="InterPro" id="IPR003439">
    <property type="entry name" value="ABC_transporter-like_ATP-bd"/>
</dbReference>
<evidence type="ECO:0000256" key="2">
    <source>
        <dbReference type="ARBA" id="ARBA00022840"/>
    </source>
</evidence>
<keyword evidence="5" id="KW-1185">Reference proteome</keyword>
<accession>A0A5C6UZ67</accession>
<dbReference type="PANTHER" id="PTHR24220:SF614">
    <property type="entry name" value="ABC TRANSPORTER ATP-BINDING PROTEIN SSO1893-RELATED"/>
    <property type="match status" value="1"/>
</dbReference>
<dbReference type="InterPro" id="IPR017871">
    <property type="entry name" value="ABC_transporter-like_CS"/>
</dbReference>
<dbReference type="GO" id="GO:0005886">
    <property type="term" value="C:plasma membrane"/>
    <property type="evidence" value="ECO:0007669"/>
    <property type="project" value="TreeGrafter"/>
</dbReference>
<dbReference type="SMART" id="SM00382">
    <property type="entry name" value="AAA"/>
    <property type="match status" value="1"/>
</dbReference>
<dbReference type="GO" id="GO:0016887">
    <property type="term" value="F:ATP hydrolysis activity"/>
    <property type="evidence" value="ECO:0007669"/>
    <property type="project" value="InterPro"/>
</dbReference>
<proteinExistence type="predicted"/>
<dbReference type="Pfam" id="PF00005">
    <property type="entry name" value="ABC_tran"/>
    <property type="match status" value="1"/>
</dbReference>
<dbReference type="SUPFAM" id="SSF52540">
    <property type="entry name" value="P-loop containing nucleoside triphosphate hydrolases"/>
    <property type="match status" value="1"/>
</dbReference>
<organism evidence="4 5">
    <name type="scientific">Luteibaculum oceani</name>
    <dbReference type="NCBI Taxonomy" id="1294296"/>
    <lineage>
        <taxon>Bacteria</taxon>
        <taxon>Pseudomonadati</taxon>
        <taxon>Bacteroidota</taxon>
        <taxon>Flavobacteriia</taxon>
        <taxon>Flavobacteriales</taxon>
        <taxon>Luteibaculaceae</taxon>
        <taxon>Luteibaculum</taxon>
    </lineage>
</organism>